<organism evidence="5 6">
    <name type="scientific">Alistipes indistinctus YIT 12060</name>
    <dbReference type="NCBI Taxonomy" id="742725"/>
    <lineage>
        <taxon>Bacteria</taxon>
        <taxon>Pseudomonadati</taxon>
        <taxon>Bacteroidota</taxon>
        <taxon>Bacteroidia</taxon>
        <taxon>Bacteroidales</taxon>
        <taxon>Rikenellaceae</taxon>
        <taxon>Alistipes</taxon>
    </lineage>
</organism>
<keyword evidence="6" id="KW-1185">Reference proteome</keyword>
<evidence type="ECO:0000256" key="3">
    <source>
        <dbReference type="ARBA" id="ARBA00023274"/>
    </source>
</evidence>
<evidence type="ECO:0000256" key="4">
    <source>
        <dbReference type="HAMAP-Rule" id="MF_01369"/>
    </source>
</evidence>
<dbReference type="Proteomes" id="UP000006008">
    <property type="component" value="Unassembled WGS sequence"/>
</dbReference>
<comment type="function">
    <text evidence="4">One of the early assembly proteins it binds 23S rRNA. One of the proteins that surrounds the polypeptide exit tunnel on the outside of the ribosome. Forms the main docking site for trigger factor binding to the ribosome.</text>
</comment>
<dbReference type="SUPFAM" id="SSF54189">
    <property type="entry name" value="Ribosomal proteins S24e, L23 and L15e"/>
    <property type="match status" value="1"/>
</dbReference>
<protein>
    <recommendedName>
        <fullName evidence="4">Large ribosomal subunit protein uL23</fullName>
    </recommendedName>
</protein>
<keyword evidence="3 4" id="KW-0687">Ribonucleoprotein</keyword>
<reference evidence="5 6" key="1">
    <citation type="submission" date="2011-08" db="EMBL/GenBank/DDBJ databases">
        <title>The Genome Sequence of Alistipes indistinctus YIT 12060.</title>
        <authorList>
            <consortium name="The Broad Institute Genome Sequencing Platform"/>
            <person name="Earl A."/>
            <person name="Ward D."/>
            <person name="Feldgarden M."/>
            <person name="Gevers D."/>
            <person name="Morotomi M."/>
            <person name="Young S.K."/>
            <person name="Zeng Q."/>
            <person name="Gargeya S."/>
            <person name="Fitzgerald M."/>
            <person name="Haas B."/>
            <person name="Abouelleil A."/>
            <person name="Alvarado L."/>
            <person name="Arachchi H.M."/>
            <person name="Berlin A."/>
            <person name="Brown A."/>
            <person name="Chapman S.B."/>
            <person name="Chen Z."/>
            <person name="Dunbar C."/>
            <person name="Freedman E."/>
            <person name="Gearin G."/>
            <person name="Gellesch M."/>
            <person name="Goldberg J."/>
            <person name="Griggs A."/>
            <person name="Gujja S."/>
            <person name="Heiman D."/>
            <person name="Howarth C."/>
            <person name="Larson L."/>
            <person name="Lui A."/>
            <person name="MacDonald P.J.P."/>
            <person name="Montmayeur A."/>
            <person name="Murphy C."/>
            <person name="Neiman D."/>
            <person name="Pearson M."/>
            <person name="Priest M."/>
            <person name="Roberts A."/>
            <person name="Saif S."/>
            <person name="Shea T."/>
            <person name="Shenoy N."/>
            <person name="Sisk P."/>
            <person name="Stolte C."/>
            <person name="Sykes S."/>
            <person name="Wortman J."/>
            <person name="Nusbaum C."/>
            <person name="Birren B."/>
        </authorList>
    </citation>
    <scope>NUCLEOTIDE SEQUENCE [LARGE SCALE GENOMIC DNA]</scope>
    <source>
        <strain evidence="5 6">YIT 12060</strain>
    </source>
</reference>
<evidence type="ECO:0000256" key="1">
    <source>
        <dbReference type="ARBA" id="ARBA00006700"/>
    </source>
</evidence>
<dbReference type="GO" id="GO:0003735">
    <property type="term" value="F:structural constituent of ribosome"/>
    <property type="evidence" value="ECO:0007669"/>
    <property type="project" value="InterPro"/>
</dbReference>
<dbReference type="GO" id="GO:0019843">
    <property type="term" value="F:rRNA binding"/>
    <property type="evidence" value="ECO:0007669"/>
    <property type="project" value="UniProtKB-UniRule"/>
</dbReference>
<dbReference type="InterPro" id="IPR012677">
    <property type="entry name" value="Nucleotide-bd_a/b_plait_sf"/>
</dbReference>
<dbReference type="HOGENOM" id="CLU_037562_3_0_10"/>
<name>G5H547_9BACT</name>
<dbReference type="NCBIfam" id="NF004363">
    <property type="entry name" value="PRK05738.2-4"/>
    <property type="match status" value="1"/>
</dbReference>
<keyword evidence="4" id="KW-0694">RNA-binding</keyword>
<evidence type="ECO:0000256" key="2">
    <source>
        <dbReference type="ARBA" id="ARBA00022980"/>
    </source>
</evidence>
<accession>G5H547</accession>
<dbReference type="PATRIC" id="fig|742725.3.peg.63"/>
<dbReference type="AlphaFoldDB" id="G5H547"/>
<dbReference type="STRING" id="742725.HMPREF9450_00057"/>
<dbReference type="HAMAP" id="MF_01369_B">
    <property type="entry name" value="Ribosomal_uL23_B"/>
    <property type="match status" value="1"/>
</dbReference>
<dbReference type="GO" id="GO:0005840">
    <property type="term" value="C:ribosome"/>
    <property type="evidence" value="ECO:0007669"/>
    <property type="project" value="UniProtKB-KW"/>
</dbReference>
<dbReference type="GO" id="GO:1990904">
    <property type="term" value="C:ribonucleoprotein complex"/>
    <property type="evidence" value="ECO:0007669"/>
    <property type="project" value="UniProtKB-KW"/>
</dbReference>
<keyword evidence="2 4" id="KW-0689">Ribosomal protein</keyword>
<keyword evidence="4" id="KW-0699">rRNA-binding</keyword>
<dbReference type="InterPro" id="IPR012678">
    <property type="entry name" value="Ribosomal_uL23/eL15/eS24_sf"/>
</dbReference>
<comment type="caution">
    <text evidence="5">The sequence shown here is derived from an EMBL/GenBank/DDBJ whole genome shotgun (WGS) entry which is preliminary data.</text>
</comment>
<comment type="similarity">
    <text evidence="1 4">Belongs to the universal ribosomal protein uL23 family.</text>
</comment>
<gene>
    <name evidence="4" type="primary">rplW</name>
    <name evidence="5" type="ORF">HMPREF9450_00057</name>
</gene>
<dbReference type="PANTHER" id="PTHR11620">
    <property type="entry name" value="60S RIBOSOMAL PROTEIN L23A"/>
    <property type="match status" value="1"/>
</dbReference>
<dbReference type="InterPro" id="IPR013025">
    <property type="entry name" value="Ribosomal_uL23-like"/>
</dbReference>
<dbReference type="EMBL" id="ADLD01000003">
    <property type="protein sequence ID" value="EHB93286.1"/>
    <property type="molecule type" value="Genomic_DNA"/>
</dbReference>
<sequence>MTAQGDKLNRYGFIVDPRANKLEIKAAVEAMYGVVVTEVNTANYMGKAKSRYTRAGLLSGRANNFKKAFVTLKDGDKIDFYSNI</sequence>
<evidence type="ECO:0000313" key="6">
    <source>
        <dbReference type="Proteomes" id="UP000006008"/>
    </source>
</evidence>
<evidence type="ECO:0000313" key="5">
    <source>
        <dbReference type="EMBL" id="EHB93286.1"/>
    </source>
</evidence>
<comment type="subunit">
    <text evidence="4">Part of the 50S ribosomal subunit. Contacts protein L29, and trigger factor when it is bound to the ribosome.</text>
</comment>
<dbReference type="GO" id="GO:0006412">
    <property type="term" value="P:translation"/>
    <property type="evidence" value="ECO:0007669"/>
    <property type="project" value="UniProtKB-UniRule"/>
</dbReference>
<dbReference type="Gene3D" id="3.30.70.330">
    <property type="match status" value="1"/>
</dbReference>
<proteinExistence type="inferred from homology"/>
<dbReference type="Pfam" id="PF00276">
    <property type="entry name" value="Ribosomal_L23"/>
    <property type="match status" value="1"/>
</dbReference>
<dbReference type="eggNOG" id="COG0089">
    <property type="taxonomic scope" value="Bacteria"/>
</dbReference>